<dbReference type="PANTHER" id="PTHR13460">
    <property type="match status" value="1"/>
</dbReference>
<keyword evidence="5" id="KW-0256">Endoplasmic reticulum</keyword>
<keyword evidence="4 10" id="KW-0732">Signal</keyword>
<name>A0A212UH14_9BACT</name>
<evidence type="ECO:0000256" key="4">
    <source>
        <dbReference type="ARBA" id="ARBA00022729"/>
    </source>
</evidence>
<dbReference type="Gene3D" id="2.60.120.430">
    <property type="entry name" value="Galactose-binding lectin"/>
    <property type="match status" value="2"/>
</dbReference>
<dbReference type="OrthoDB" id="279982at2"/>
<dbReference type="Proteomes" id="UP000198131">
    <property type="component" value="Unassembled WGS sequence"/>
</dbReference>
<keyword evidence="13" id="KW-1185">Reference proteome</keyword>
<evidence type="ECO:0000313" key="12">
    <source>
        <dbReference type="EMBL" id="SNC77537.1"/>
    </source>
</evidence>
<dbReference type="InterPro" id="IPR026444">
    <property type="entry name" value="Secre_tail"/>
</dbReference>
<dbReference type="Pfam" id="PF11721">
    <property type="entry name" value="Malectin"/>
    <property type="match status" value="2"/>
</dbReference>
<feature type="signal peptide" evidence="10">
    <location>
        <begin position="1"/>
        <end position="25"/>
    </location>
</feature>
<dbReference type="PANTHER" id="PTHR13460:SF0">
    <property type="entry name" value="MALECTIN"/>
    <property type="match status" value="1"/>
</dbReference>
<evidence type="ECO:0000256" key="2">
    <source>
        <dbReference type="ARBA" id="ARBA00009141"/>
    </source>
</evidence>
<dbReference type="InterPro" id="IPR006626">
    <property type="entry name" value="PbH1"/>
</dbReference>
<keyword evidence="6" id="KW-1133">Transmembrane helix</keyword>
<feature type="chain" id="PRO_5012488077" evidence="10">
    <location>
        <begin position="26"/>
        <end position="1421"/>
    </location>
</feature>
<evidence type="ECO:0000259" key="11">
    <source>
        <dbReference type="SMART" id="SM00736"/>
    </source>
</evidence>
<evidence type="ECO:0000313" key="13">
    <source>
        <dbReference type="Proteomes" id="UP000198131"/>
    </source>
</evidence>
<dbReference type="GO" id="GO:0016020">
    <property type="term" value="C:membrane"/>
    <property type="evidence" value="ECO:0007669"/>
    <property type="project" value="InterPro"/>
</dbReference>
<dbReference type="RefSeq" id="WP_088845525.1">
    <property type="nucleotide sequence ID" value="NZ_FYEW01000004.1"/>
</dbReference>
<dbReference type="InterPro" id="IPR013783">
    <property type="entry name" value="Ig-like_fold"/>
</dbReference>
<dbReference type="SUPFAM" id="SSF49785">
    <property type="entry name" value="Galactose-binding domain-like"/>
    <property type="match status" value="2"/>
</dbReference>
<dbReference type="Pfam" id="PF05345">
    <property type="entry name" value="He_PIG"/>
    <property type="match status" value="1"/>
</dbReference>
<reference evidence="13" key="1">
    <citation type="submission" date="2017-06" db="EMBL/GenBank/DDBJ databases">
        <authorList>
            <person name="Varghese N."/>
            <person name="Submissions S."/>
        </authorList>
    </citation>
    <scope>NUCLEOTIDE SEQUENCE [LARGE SCALE GENOMIC DNA]</scope>
    <source>
        <strain evidence="13">DSM 11116</strain>
    </source>
</reference>
<sequence>MLHRFLFLLTGLTLGSGLIVPKANAQVAIFNASPSAQAGEAISVQGNFSATAKVYGAPGSSTSGTVLPVQVQSAGQASVQVPAALGQEVFQVWVEDSGQRSPAVFVNRAWGMHFDTPEVTPGGALRIFGRNLQLSGSAPQVRFAAQNGSGSATAVVNTSQSNSYKLTVTTPTTLQPGTTYDVFVSNGRGGSAGETKVDQVVKAVASGTDYFQLGVGWAAKLNFYNNVYNVRSDSRLTLKATGDGVANDQPAIQAAIDKASAAGGGIVYLPAGTFKLVYNGIGLNMRSRVVLQGAGKGQTFIKFGYGTFSNDKWGLMWSSTTQAGLADLTIQNVNESTNWINNMTGSGTEVFMQRINFDLSTGDWLWWANSNKMVIANSDFKQGIDSKSGYHGPVQLNGCTNFVIARNNFTYAVDGLNLNSAHEGVFEDNNVYRDGSARYPTTVVNHVLVMNFAENVAVLNNLFKVINGPAQNSNDGETIIAEGGAGDRPDEEAGTVTAATASTLQDNTKSWGVSRKKPVVAIINGKGMGQWRTITSRSGNTLNLDRPWDVVPTAGSRYAIFNWGARNWLIQGNNLEGNRRGVTLYHNATHQVAIVNNTLTNSGSIDLTPVQQQMSYGQQFVPMYTNQIVGNTVSNTDGSNGVFIGVHTVQYVQERTLGTSVIGLEVRRNTLRAHTPNTPAIVDAVFPEGYLNNLQFQVGGTNYVDEQIPAVLGSIFQDNTAINCNNAFYLNTGSYNTLICGTQLTNSPNLISDERFTGVNHGSVRTVTCTAPTSPVTNPTGSTQTEYRINAGGESLSTSVGSFVADQNFAPTPGLTYSTPSAIAGTTDDALYQTEHYGTNGIFAYALPIVNGTYKVVLHFAELYWTSAGQRVFDVSAENAKVLTAYDIVAKAGGALTAKTETFTVNVTDGTLNLDFSSLNTGGKDSPKVSAIEVLASSTTANAAPVVAVPSPDQTATVGVAYSYSFPAGTFADANNDALAYVAAQQGGAALPAWLSFNATTRTFSGTPLAAATYTLQVTASDGKGGQVTDTFLLTANAPASTPGTQSSYRINAGGGALSTSLGSFTADQNFAPSSASVYSTTAAIAGTSDDALYQTERYSASGAFGYALPVASGTYTVVLHFAELYWNSAGQRVFDVSAENTKVLTAYDIVAKAGGALTAKTETFTVNVTDGTLNLDFSSLNTGGKDSPKVSAIEVRSGSPTTTPSPTGQSVVSFTLMNADTDQPIRELAPGEQLNLSMLPTRNLNIRANTSPVTVGSVKFVLSGAASRTQVETAAPYALFADVSGNYNPWTPAVGSYTLVGTPFTMGNASGTAGTPLSLSFTVTDMAVRLVASQMATSSPATSTLMAGVYPNPTSDVLNVPVPEGGAMLTVYSLAGSKLLQQKATATHATLNVQNLPVGTYLLVIQSGSGASSKHRFVKR</sequence>
<dbReference type="InterPro" id="IPR021720">
    <property type="entry name" value="Malectin_dom"/>
</dbReference>
<proteinExistence type="inferred from homology"/>
<dbReference type="InterPro" id="IPR011050">
    <property type="entry name" value="Pectin_lyase_fold/virulence"/>
</dbReference>
<comment type="similarity">
    <text evidence="2">Belongs to the malectin family.</text>
</comment>
<dbReference type="SUPFAM" id="SSF49313">
    <property type="entry name" value="Cadherin-like"/>
    <property type="match status" value="1"/>
</dbReference>
<evidence type="ECO:0000256" key="7">
    <source>
        <dbReference type="ARBA" id="ARBA00023136"/>
    </source>
</evidence>
<evidence type="ECO:0000256" key="5">
    <source>
        <dbReference type="ARBA" id="ARBA00022824"/>
    </source>
</evidence>
<dbReference type="InterPro" id="IPR008979">
    <property type="entry name" value="Galactose-bd-like_sf"/>
</dbReference>
<dbReference type="Gene3D" id="2.60.40.10">
    <property type="entry name" value="Immunoglobulins"/>
    <property type="match status" value="1"/>
</dbReference>
<dbReference type="InterPro" id="IPR015919">
    <property type="entry name" value="Cadherin-like_sf"/>
</dbReference>
<evidence type="ECO:0000256" key="9">
    <source>
        <dbReference type="ARBA" id="ARBA00023277"/>
    </source>
</evidence>
<evidence type="ECO:0000256" key="3">
    <source>
        <dbReference type="ARBA" id="ARBA00022692"/>
    </source>
</evidence>
<feature type="domain" description="Dystroglycan-type cadherin-like" evidence="11">
    <location>
        <begin position="946"/>
        <end position="1043"/>
    </location>
</feature>
<dbReference type="Pfam" id="PF18962">
    <property type="entry name" value="Por_Secre_tail"/>
    <property type="match status" value="1"/>
</dbReference>
<keyword evidence="7" id="KW-0472">Membrane</keyword>
<evidence type="ECO:0000256" key="10">
    <source>
        <dbReference type="SAM" id="SignalP"/>
    </source>
</evidence>
<dbReference type="InterPro" id="IPR006644">
    <property type="entry name" value="Cadg"/>
</dbReference>
<keyword evidence="3" id="KW-0812">Transmembrane</keyword>
<dbReference type="Gene3D" id="2.70.50.70">
    <property type="match status" value="1"/>
</dbReference>
<protein>
    <submittedName>
        <fullName evidence="12">Por secretion system C-terminal sorting domain-containing protein</fullName>
    </submittedName>
</protein>
<dbReference type="SMART" id="SM00710">
    <property type="entry name" value="PbH1"/>
    <property type="match status" value="5"/>
</dbReference>
<dbReference type="GO" id="GO:0005509">
    <property type="term" value="F:calcium ion binding"/>
    <property type="evidence" value="ECO:0007669"/>
    <property type="project" value="InterPro"/>
</dbReference>
<dbReference type="Gene3D" id="2.160.20.10">
    <property type="entry name" value="Single-stranded right-handed beta-helix, Pectin lyase-like"/>
    <property type="match status" value="1"/>
</dbReference>
<comment type="subcellular location">
    <subcellularLocation>
        <location evidence="1">Endoplasmic reticulum membrane</location>
        <topology evidence="1">Single-pass type I membrane protein</topology>
    </subcellularLocation>
</comment>
<evidence type="ECO:0000256" key="6">
    <source>
        <dbReference type="ARBA" id="ARBA00022989"/>
    </source>
</evidence>
<keyword evidence="9" id="KW-0119">Carbohydrate metabolism</keyword>
<dbReference type="EMBL" id="FYEW01000004">
    <property type="protein sequence ID" value="SNC77537.1"/>
    <property type="molecule type" value="Genomic_DNA"/>
</dbReference>
<dbReference type="InterPro" id="IPR012334">
    <property type="entry name" value="Pectin_lyas_fold"/>
</dbReference>
<dbReference type="SMART" id="SM00736">
    <property type="entry name" value="CADG"/>
    <property type="match status" value="1"/>
</dbReference>
<dbReference type="InterPro" id="IPR039155">
    <property type="entry name" value="MLEC"/>
</dbReference>
<dbReference type="GO" id="GO:0030246">
    <property type="term" value="F:carbohydrate binding"/>
    <property type="evidence" value="ECO:0007669"/>
    <property type="project" value="InterPro"/>
</dbReference>
<accession>A0A212UH14</accession>
<organism evidence="12 13">
    <name type="scientific">Hymenobacter gelipurpurascens</name>
    <dbReference type="NCBI Taxonomy" id="89968"/>
    <lineage>
        <taxon>Bacteria</taxon>
        <taxon>Pseudomonadati</taxon>
        <taxon>Bacteroidota</taxon>
        <taxon>Cytophagia</taxon>
        <taxon>Cytophagales</taxon>
        <taxon>Hymenobacteraceae</taxon>
        <taxon>Hymenobacter</taxon>
    </lineage>
</organism>
<evidence type="ECO:0000256" key="8">
    <source>
        <dbReference type="ARBA" id="ARBA00023180"/>
    </source>
</evidence>
<gene>
    <name evidence="12" type="ORF">SAMN06265337_4123</name>
</gene>
<dbReference type="SUPFAM" id="SSF51126">
    <property type="entry name" value="Pectin lyase-like"/>
    <property type="match status" value="1"/>
</dbReference>
<evidence type="ECO:0000256" key="1">
    <source>
        <dbReference type="ARBA" id="ARBA00004115"/>
    </source>
</evidence>
<keyword evidence="8" id="KW-0325">Glycoprotein</keyword>
<dbReference type="NCBIfam" id="TIGR04183">
    <property type="entry name" value="Por_Secre_tail"/>
    <property type="match status" value="1"/>
</dbReference>